<evidence type="ECO:0000256" key="1">
    <source>
        <dbReference type="SAM" id="MobiDB-lite"/>
    </source>
</evidence>
<feature type="transmembrane region" description="Helical" evidence="2">
    <location>
        <begin position="12"/>
        <end position="33"/>
    </location>
</feature>
<proteinExistence type="predicted"/>
<keyword evidence="2" id="KW-1133">Transmembrane helix</keyword>
<comment type="caution">
    <text evidence="3">The sequence shown here is derived from an EMBL/GenBank/DDBJ whole genome shotgun (WGS) entry which is preliminary data.</text>
</comment>
<dbReference type="InterPro" id="IPR021244">
    <property type="entry name" value="DUF2802"/>
</dbReference>
<evidence type="ECO:0008006" key="5">
    <source>
        <dbReference type="Google" id="ProtNLM"/>
    </source>
</evidence>
<evidence type="ECO:0000313" key="4">
    <source>
        <dbReference type="Proteomes" id="UP000445000"/>
    </source>
</evidence>
<feature type="region of interest" description="Disordered" evidence="1">
    <location>
        <begin position="143"/>
        <end position="181"/>
    </location>
</feature>
<reference evidence="4" key="1">
    <citation type="submission" date="2020-01" db="EMBL/GenBank/DDBJ databases">
        <title>'Steroidobacter agaridevorans' sp. nov., agar-degrading bacteria isolated from rhizosphere soils.</title>
        <authorList>
            <person name="Ikenaga M."/>
            <person name="Kataoka M."/>
            <person name="Murouchi A."/>
            <person name="Katsuragi S."/>
            <person name="Sakai M."/>
        </authorList>
    </citation>
    <scope>NUCLEOTIDE SEQUENCE [LARGE SCALE GENOMIC DNA]</scope>
    <source>
        <strain evidence="4">YU21-B</strain>
    </source>
</reference>
<feature type="compositionally biased region" description="Low complexity" evidence="1">
    <location>
        <begin position="143"/>
        <end position="167"/>
    </location>
</feature>
<keyword evidence="2" id="KW-0812">Transmembrane</keyword>
<evidence type="ECO:0000256" key="2">
    <source>
        <dbReference type="SAM" id="Phobius"/>
    </source>
</evidence>
<dbReference type="Proteomes" id="UP000445000">
    <property type="component" value="Unassembled WGS sequence"/>
</dbReference>
<organism evidence="3 4">
    <name type="scientific">Steroidobacter agaridevorans</name>
    <dbReference type="NCBI Taxonomy" id="2695856"/>
    <lineage>
        <taxon>Bacteria</taxon>
        <taxon>Pseudomonadati</taxon>
        <taxon>Pseudomonadota</taxon>
        <taxon>Gammaproteobacteria</taxon>
        <taxon>Steroidobacterales</taxon>
        <taxon>Steroidobacteraceae</taxon>
        <taxon>Steroidobacter</taxon>
    </lineage>
</organism>
<evidence type="ECO:0000313" key="3">
    <source>
        <dbReference type="EMBL" id="GFE83175.1"/>
    </source>
</evidence>
<accession>A0A829YIL4</accession>
<name>A0A829YIL4_9GAMM</name>
<dbReference type="AlphaFoldDB" id="A0A829YIL4"/>
<sequence length="181" mass="20108">MFEILPNPSLETVLIAGRAVLLIGAFWVFALAFTRWRRADERDSQALRDQLERAFTEMRSLHETVTVMSARIEAMSERAETDSRRPQMPAVVATAQARGYDLALRMAKNGSAVEDLVANCGITRHEAELLTRLHAAKSQPDVAAWQARQQAAQQQQVAQAPQQQQPQSTGRKRGSLLSVVS</sequence>
<keyword evidence="2" id="KW-0472">Membrane</keyword>
<dbReference type="Pfam" id="PF10975">
    <property type="entry name" value="DUF2802"/>
    <property type="match status" value="1"/>
</dbReference>
<keyword evidence="4" id="KW-1185">Reference proteome</keyword>
<gene>
    <name evidence="3" type="ORF">GCM10011487_51750</name>
</gene>
<dbReference type="RefSeq" id="WP_161814776.1">
    <property type="nucleotide sequence ID" value="NZ_BLJN01000005.1"/>
</dbReference>
<protein>
    <recommendedName>
        <fullName evidence="5">DUF2802 domain-containing protein</fullName>
    </recommendedName>
</protein>
<dbReference type="EMBL" id="BLJN01000005">
    <property type="protein sequence ID" value="GFE83175.1"/>
    <property type="molecule type" value="Genomic_DNA"/>
</dbReference>